<gene>
    <name evidence="3" type="ORF">SAMN04489751_2432</name>
</gene>
<dbReference type="STRING" id="629680.SAMN04489751_2432"/>
<reference evidence="3" key="1">
    <citation type="submission" date="2016-10" db="EMBL/GenBank/DDBJ databases">
        <authorList>
            <person name="Varghese N."/>
            <person name="Submissions S."/>
        </authorList>
    </citation>
    <scope>NUCLEOTIDE SEQUENCE [LARGE SCALE GENOMIC DNA]</scope>
    <source>
        <strain evidence="3">DSM 22082</strain>
    </source>
</reference>
<dbReference type="InterPro" id="IPR002372">
    <property type="entry name" value="PQQ_rpt_dom"/>
</dbReference>
<dbReference type="Pfam" id="PF13360">
    <property type="entry name" value="PQQ_2"/>
    <property type="match status" value="1"/>
</dbReference>
<dbReference type="EMBL" id="LT629739">
    <property type="protein sequence ID" value="SDS62181.1"/>
    <property type="molecule type" value="Genomic_DNA"/>
</dbReference>
<keyword evidence="4" id="KW-1185">Reference proteome</keyword>
<feature type="compositionally biased region" description="Low complexity" evidence="1">
    <location>
        <begin position="27"/>
        <end position="44"/>
    </location>
</feature>
<feature type="region of interest" description="Disordered" evidence="1">
    <location>
        <begin position="27"/>
        <end position="58"/>
    </location>
</feature>
<evidence type="ECO:0000313" key="4">
    <source>
        <dbReference type="Proteomes" id="UP000199700"/>
    </source>
</evidence>
<accession>A0A1H1TQ40</accession>
<evidence type="ECO:0000256" key="1">
    <source>
        <dbReference type="SAM" id="MobiDB-lite"/>
    </source>
</evidence>
<dbReference type="OrthoDB" id="3250815at2"/>
<protein>
    <submittedName>
        <fullName evidence="3">PQQ-like domain-containing protein</fullName>
    </submittedName>
</protein>
<sequence length="413" mass="42572">MKRNTAFTVPSAALIALFALSGCQEQSSANGTGSGAGSASTSSAPHGHVEGAEEADEPQLRLAVQDAETGAVSVMDLLSEDIVAEVEGTPDTQLSGADSRYLYLGDGEVGTVTAVDTGVWTTDHGDHKHYYRAEPKTLGQIDGADPAHVVSGSTEVAFFFDGEGRAKIYDRTAFGDGELKQLGTVAPGPHHGATVPFEDHFVSTVPGDKPDDLPSELAVYDAKGKASGIEASCAEIHGTGVTRQGPVFACADGVIRVDDEFNAEVLDYPDEADGARAWSIEVGRDLAAAPFDDGGIGILDAKSGKWTFAATDAEVVSAGVAHDDSAIVALDEEGAVYSLDPETGKVLTKKELVEPHAADDDSAGPSVAVDSERTYVSDPASGTVLELDPADGLREARSFDIGGAPAALAVTGR</sequence>
<dbReference type="AlphaFoldDB" id="A0A1H1TQ40"/>
<dbReference type="RefSeq" id="WP_092105924.1">
    <property type="nucleotide sequence ID" value="NZ_LT629739.1"/>
</dbReference>
<dbReference type="SUPFAM" id="SSF63829">
    <property type="entry name" value="Calcium-dependent phosphotriesterase"/>
    <property type="match status" value="1"/>
</dbReference>
<dbReference type="InterPro" id="IPR015943">
    <property type="entry name" value="WD40/YVTN_repeat-like_dom_sf"/>
</dbReference>
<proteinExistence type="predicted"/>
<organism evidence="3 4">
    <name type="scientific">Brevibacterium sandarakinum</name>
    <dbReference type="NCBI Taxonomy" id="629680"/>
    <lineage>
        <taxon>Bacteria</taxon>
        <taxon>Bacillati</taxon>
        <taxon>Actinomycetota</taxon>
        <taxon>Actinomycetes</taxon>
        <taxon>Micrococcales</taxon>
        <taxon>Brevibacteriaceae</taxon>
        <taxon>Brevibacterium</taxon>
    </lineage>
</organism>
<dbReference type="Gene3D" id="2.130.10.10">
    <property type="entry name" value="YVTN repeat-like/Quinoprotein amine dehydrogenase"/>
    <property type="match status" value="1"/>
</dbReference>
<feature type="region of interest" description="Disordered" evidence="1">
    <location>
        <begin position="353"/>
        <end position="375"/>
    </location>
</feature>
<feature type="domain" description="Pyrrolo-quinoline quinone repeat" evidence="2">
    <location>
        <begin position="270"/>
        <end position="394"/>
    </location>
</feature>
<dbReference type="Proteomes" id="UP000199700">
    <property type="component" value="Chromosome"/>
</dbReference>
<name>A0A1H1TQ40_BRESA</name>
<evidence type="ECO:0000259" key="2">
    <source>
        <dbReference type="Pfam" id="PF13360"/>
    </source>
</evidence>
<dbReference type="PROSITE" id="PS51257">
    <property type="entry name" value="PROKAR_LIPOPROTEIN"/>
    <property type="match status" value="1"/>
</dbReference>
<evidence type="ECO:0000313" key="3">
    <source>
        <dbReference type="EMBL" id="SDS62181.1"/>
    </source>
</evidence>